<dbReference type="Gene3D" id="2.120.10.10">
    <property type="match status" value="2"/>
</dbReference>
<evidence type="ECO:0000313" key="3">
    <source>
        <dbReference type="Proteomes" id="UP000824140"/>
    </source>
</evidence>
<dbReference type="SUPFAM" id="SSF50939">
    <property type="entry name" value="Sialidases"/>
    <property type="match status" value="1"/>
</dbReference>
<comment type="caution">
    <text evidence="2">The sequence shown here is derived from an EMBL/GenBank/DDBJ whole genome shotgun (WGS) entry which is preliminary data.</text>
</comment>
<reference evidence="2" key="1">
    <citation type="submission" date="2020-10" db="EMBL/GenBank/DDBJ databases">
        <authorList>
            <person name="Gilroy R."/>
        </authorList>
    </citation>
    <scope>NUCLEOTIDE SEQUENCE</scope>
    <source>
        <strain evidence="2">13766</strain>
    </source>
</reference>
<accession>A0A9D1G1A9</accession>
<reference evidence="2" key="2">
    <citation type="journal article" date="2021" name="PeerJ">
        <title>Extensive microbial diversity within the chicken gut microbiome revealed by metagenomics and culture.</title>
        <authorList>
            <person name="Gilroy R."/>
            <person name="Ravi A."/>
            <person name="Getino M."/>
            <person name="Pursley I."/>
            <person name="Horton D.L."/>
            <person name="Alikhan N.F."/>
            <person name="Baker D."/>
            <person name="Gharbi K."/>
            <person name="Hall N."/>
            <person name="Watson M."/>
            <person name="Adriaenssens E.M."/>
            <person name="Foster-Nyarko E."/>
            <person name="Jarju S."/>
            <person name="Secka A."/>
            <person name="Antonio M."/>
            <person name="Oren A."/>
            <person name="Chaudhuri R.R."/>
            <person name="La Ragione R."/>
            <person name="Hildebrand F."/>
            <person name="Pallen M.J."/>
        </authorList>
    </citation>
    <scope>NUCLEOTIDE SEQUENCE</scope>
    <source>
        <strain evidence="2">13766</strain>
    </source>
</reference>
<proteinExistence type="predicted"/>
<dbReference type="Pfam" id="PF13088">
    <property type="entry name" value="BNR_2"/>
    <property type="match status" value="1"/>
</dbReference>
<gene>
    <name evidence="2" type="ORF">IAA84_09255</name>
</gene>
<organism evidence="2 3">
    <name type="scientific">Candidatus Alectryocaccomicrobium excrementavium</name>
    <dbReference type="NCBI Taxonomy" id="2840668"/>
    <lineage>
        <taxon>Bacteria</taxon>
        <taxon>Bacillati</taxon>
        <taxon>Bacillota</taxon>
        <taxon>Clostridia</taxon>
        <taxon>Candidatus Alectryocaccomicrobium</taxon>
    </lineage>
</organism>
<dbReference type="EMBL" id="DVJN01000185">
    <property type="protein sequence ID" value="HIS93187.1"/>
    <property type="molecule type" value="Genomic_DNA"/>
</dbReference>
<dbReference type="InterPro" id="IPR036278">
    <property type="entry name" value="Sialidase_sf"/>
</dbReference>
<dbReference type="CDD" id="cd15482">
    <property type="entry name" value="Sialidase_non-viral"/>
    <property type="match status" value="1"/>
</dbReference>
<protein>
    <submittedName>
        <fullName evidence="2">Exo-alpha-sialidase</fullName>
    </submittedName>
</protein>
<dbReference type="AlphaFoldDB" id="A0A9D1G1A9"/>
<evidence type="ECO:0000259" key="1">
    <source>
        <dbReference type="Pfam" id="PF13088"/>
    </source>
</evidence>
<dbReference type="PANTHER" id="PTHR43752">
    <property type="entry name" value="BNR/ASP-BOX REPEAT FAMILY PROTEIN"/>
    <property type="match status" value="1"/>
</dbReference>
<feature type="domain" description="Sialidase" evidence="1">
    <location>
        <begin position="51"/>
        <end position="331"/>
    </location>
</feature>
<dbReference type="Proteomes" id="UP000824140">
    <property type="component" value="Unassembled WGS sequence"/>
</dbReference>
<sequence length="356" mass="39898">MKDHIVASFGPNAEYTRHSEGAFLRLKDGRILHIYSRFTGTDADDAPSDLVSLYSSDEGETWTEAVTTVSASRFGVQNVMSVSLMRMANDDVGLFFIVKEDNSAISHIWLARSNDEAASWYKYTQCTLNDRQGYYVLNNDRIERLASGRLLMPMAFHRGGYRSESDSYFFGLGEVCFLYSDDDGETWAESPDTICKPFNGTGTGLQEPGVIELRDGLLWAYARTDKMFQYESFSFDGGLHWTVAQPSRFTSPESPMKIARNPANGDIVAVWNPIPNYNGRVRTRAGWGRTPIVYAISKDNGATWGEQRVIEDDPDCGYCYPSVFFTNDGAMLVSYCAGGPDDHICLARLTMKKLYL</sequence>
<name>A0A9D1G1A9_9FIRM</name>
<dbReference type="InterPro" id="IPR011040">
    <property type="entry name" value="Sialidase"/>
</dbReference>
<dbReference type="PANTHER" id="PTHR43752:SF2">
    <property type="entry name" value="BNR_ASP-BOX REPEAT FAMILY PROTEIN"/>
    <property type="match status" value="1"/>
</dbReference>
<evidence type="ECO:0000313" key="2">
    <source>
        <dbReference type="EMBL" id="HIS93187.1"/>
    </source>
</evidence>